<dbReference type="EMBL" id="JAPFFM010000018">
    <property type="protein sequence ID" value="KAJ6691449.1"/>
    <property type="molecule type" value="Genomic_DNA"/>
</dbReference>
<dbReference type="InterPro" id="IPR050358">
    <property type="entry name" value="RSE1/DDB1/CFT1"/>
</dbReference>
<evidence type="ECO:0000313" key="3">
    <source>
        <dbReference type="Proteomes" id="UP001151752"/>
    </source>
</evidence>
<organism evidence="2 3">
    <name type="scientific">Salix koriyanagi</name>
    <dbReference type="NCBI Taxonomy" id="2511006"/>
    <lineage>
        <taxon>Eukaryota</taxon>
        <taxon>Viridiplantae</taxon>
        <taxon>Streptophyta</taxon>
        <taxon>Embryophyta</taxon>
        <taxon>Tracheophyta</taxon>
        <taxon>Spermatophyta</taxon>
        <taxon>Magnoliopsida</taxon>
        <taxon>eudicotyledons</taxon>
        <taxon>Gunneridae</taxon>
        <taxon>Pentapetalae</taxon>
        <taxon>rosids</taxon>
        <taxon>fabids</taxon>
        <taxon>Malpighiales</taxon>
        <taxon>Salicaceae</taxon>
        <taxon>Saliceae</taxon>
        <taxon>Salix</taxon>
    </lineage>
</organism>
<gene>
    <name evidence="2" type="ORF">OIU74_016034</name>
</gene>
<reference evidence="2" key="2">
    <citation type="journal article" date="2023" name="Int. J. Mol. Sci.">
        <title>De Novo Assembly and Annotation of 11 Diverse Shrub Willow (Salix) Genomes Reveals Novel Gene Organization in Sex-Linked Regions.</title>
        <authorList>
            <person name="Hyden B."/>
            <person name="Feng K."/>
            <person name="Yates T.B."/>
            <person name="Jawdy S."/>
            <person name="Cereghino C."/>
            <person name="Smart L.B."/>
            <person name="Muchero W."/>
        </authorList>
    </citation>
    <scope>NUCLEOTIDE SEQUENCE</scope>
    <source>
        <tissue evidence="2">Shoot tip</tissue>
    </source>
</reference>
<protein>
    <submittedName>
        <fullName evidence="2">SPLICING FACTOR 3B SUBUNIT 3</fullName>
    </submittedName>
</protein>
<name>A0A9Q0PNA6_9ROSI</name>
<feature type="domain" description="RSE1/DDB1/CPSF1 C-terminal" evidence="1">
    <location>
        <begin position="42"/>
        <end position="101"/>
    </location>
</feature>
<dbReference type="PANTHER" id="PTHR10644">
    <property type="entry name" value="DNA REPAIR/RNA PROCESSING CPSF FAMILY"/>
    <property type="match status" value="1"/>
</dbReference>
<reference evidence="2" key="1">
    <citation type="submission" date="2022-11" db="EMBL/GenBank/DDBJ databases">
        <authorList>
            <person name="Hyden B.L."/>
            <person name="Feng K."/>
            <person name="Yates T."/>
            <person name="Jawdy S."/>
            <person name="Smart L.B."/>
            <person name="Muchero W."/>
        </authorList>
    </citation>
    <scope>NUCLEOTIDE SEQUENCE</scope>
    <source>
        <tissue evidence="2">Shoot tip</tissue>
    </source>
</reference>
<dbReference type="GO" id="GO:0005634">
    <property type="term" value="C:nucleus"/>
    <property type="evidence" value="ECO:0007669"/>
    <property type="project" value="InterPro"/>
</dbReference>
<evidence type="ECO:0000259" key="1">
    <source>
        <dbReference type="Pfam" id="PF03178"/>
    </source>
</evidence>
<accession>A0A9Q0PNA6</accession>
<dbReference type="Proteomes" id="UP001151752">
    <property type="component" value="Chromosome 17"/>
</dbReference>
<comment type="caution">
    <text evidence="2">The sequence shown here is derived from an EMBL/GenBank/DDBJ whole genome shotgun (WGS) entry which is preliminary data.</text>
</comment>
<dbReference type="AlphaFoldDB" id="A0A9Q0PNA6"/>
<evidence type="ECO:0000313" key="2">
    <source>
        <dbReference type="EMBL" id="KAJ6691449.1"/>
    </source>
</evidence>
<sequence>MGYKASYHVDFEAIRVRISFGMYSLGISFSRQWRMHHVRDSDGERGALLPFTSLDDVDFFSHLEMLLRQDHPPMCGRDHMAYRSTYFPVKDVIDGDLCVQFPTLPLCT</sequence>
<dbReference type="InterPro" id="IPR004871">
    <property type="entry name" value="RSE1/DDB1/CPSF1_C"/>
</dbReference>
<keyword evidence="3" id="KW-1185">Reference proteome</keyword>
<proteinExistence type="predicted"/>
<dbReference type="Pfam" id="PF03178">
    <property type="entry name" value="CPSF_A"/>
    <property type="match status" value="1"/>
</dbReference>
<dbReference type="GO" id="GO:0003676">
    <property type="term" value="F:nucleic acid binding"/>
    <property type="evidence" value="ECO:0007669"/>
    <property type="project" value="InterPro"/>
</dbReference>